<evidence type="ECO:0000313" key="3">
    <source>
        <dbReference type="Proteomes" id="UP000827986"/>
    </source>
</evidence>
<comment type="caution">
    <text evidence="2">The sequence shown here is derived from an EMBL/GenBank/DDBJ whole genome shotgun (WGS) entry which is preliminary data.</text>
</comment>
<organism evidence="2 3">
    <name type="scientific">Mauremys mutica</name>
    <name type="common">yellowpond turtle</name>
    <dbReference type="NCBI Taxonomy" id="74926"/>
    <lineage>
        <taxon>Eukaryota</taxon>
        <taxon>Metazoa</taxon>
        <taxon>Chordata</taxon>
        <taxon>Craniata</taxon>
        <taxon>Vertebrata</taxon>
        <taxon>Euteleostomi</taxon>
        <taxon>Archelosauria</taxon>
        <taxon>Testudinata</taxon>
        <taxon>Testudines</taxon>
        <taxon>Cryptodira</taxon>
        <taxon>Durocryptodira</taxon>
        <taxon>Testudinoidea</taxon>
        <taxon>Geoemydidae</taxon>
        <taxon>Geoemydinae</taxon>
        <taxon>Mauremys</taxon>
    </lineage>
</organism>
<feature type="compositionally biased region" description="Basic and acidic residues" evidence="1">
    <location>
        <begin position="47"/>
        <end position="64"/>
    </location>
</feature>
<gene>
    <name evidence="2" type="ORF">KIL84_001973</name>
</gene>
<name>A0A9D3XI48_9SAUR</name>
<dbReference type="AlphaFoldDB" id="A0A9D3XI48"/>
<reference evidence="2" key="1">
    <citation type="submission" date="2021-09" db="EMBL/GenBank/DDBJ databases">
        <title>The genome of Mauremys mutica provides insights into the evolution of semi-aquatic lifestyle.</title>
        <authorList>
            <person name="Gong S."/>
            <person name="Gao Y."/>
        </authorList>
    </citation>
    <scope>NUCLEOTIDE SEQUENCE</scope>
    <source>
        <strain evidence="2">MM-2020</strain>
        <tissue evidence="2">Muscle</tissue>
    </source>
</reference>
<sequence>MPVGTTHLAGAKLSRSVKAPPGEGSPVRQPDLIQTPAVLAALSLPRRELHAPGCRERARGETRKHQMLQPGNVKKPNTHTHTPQAPITRSRLKAPESLSFAGPKLPKERANLQGAPSAPLRANGYTLCLP</sequence>
<dbReference type="EMBL" id="JAHDVG010000469">
    <property type="protein sequence ID" value="KAH1181039.1"/>
    <property type="molecule type" value="Genomic_DNA"/>
</dbReference>
<evidence type="ECO:0000256" key="1">
    <source>
        <dbReference type="SAM" id="MobiDB-lite"/>
    </source>
</evidence>
<proteinExistence type="predicted"/>
<evidence type="ECO:0000313" key="2">
    <source>
        <dbReference type="EMBL" id="KAH1181039.1"/>
    </source>
</evidence>
<protein>
    <submittedName>
        <fullName evidence="2">Uncharacterized protein</fullName>
    </submittedName>
</protein>
<keyword evidence="3" id="KW-1185">Reference proteome</keyword>
<dbReference type="Proteomes" id="UP000827986">
    <property type="component" value="Unassembled WGS sequence"/>
</dbReference>
<feature type="region of interest" description="Disordered" evidence="1">
    <location>
        <begin position="47"/>
        <end position="118"/>
    </location>
</feature>
<feature type="region of interest" description="Disordered" evidence="1">
    <location>
        <begin position="1"/>
        <end position="33"/>
    </location>
</feature>
<accession>A0A9D3XI48</accession>